<gene>
    <name evidence="2" type="ORF">CLV85_1250</name>
</gene>
<sequence>MEFLTLRELRMFFMREGKLAGSVADWAVEGEPKIVKMHLELLTTELRDDLAAVTEDEQTSLFGVFIAAARKCKSGALVEAGLRDLEISEVLRRISGLDGVSRNERIQDFANREKEKNKRAARKAAMNLATRRWTREQAALASREEYRAHASTRAIEFVERTNTNRDESVSFDDLLHLHRELGRLAGPLHALEEDSGAGAVSQAIRVITVAYVQRMTEERRFDNSGAKFITLTWSDVSTEFQANMLEQVELARDQYLEDFPLGTPLPLGDDERREEEERRAAQRLIAIQRARLAIEELVAPLTERWLLLTAALAERDQKLRSKRAETGFAAPVAQPYGVSPRGAELWVADAMRSLGAHDATVTQQSQDGGVDVVTSRFAVSVKHYAGAVPVEEIREIFGVAITLNKTPVLWTSGSLTKAAFEFAELGPVAVIQYKVEEATWVGLNATGQGLIDEGAGPVL</sequence>
<evidence type="ECO:0000313" key="2">
    <source>
        <dbReference type="EMBL" id="PJJ82062.1"/>
    </source>
</evidence>
<dbReference type="SUPFAM" id="SSF52980">
    <property type="entry name" value="Restriction endonuclease-like"/>
    <property type="match status" value="1"/>
</dbReference>
<reference evidence="2 3" key="1">
    <citation type="submission" date="2017-11" db="EMBL/GenBank/DDBJ databases">
        <title>Genomic Encyclopedia of Archaeal and Bacterial Type Strains, Phase II (KMG-II): From Individual Species to Whole Genera.</title>
        <authorList>
            <person name="Goeker M."/>
        </authorList>
    </citation>
    <scope>NUCLEOTIDE SEQUENCE [LARGE SCALE GENOMIC DNA]</scope>
    <source>
        <strain evidence="2 3">DSM 16400</strain>
    </source>
</reference>
<dbReference type="RefSeq" id="WP_147433351.1">
    <property type="nucleotide sequence ID" value="NZ_BMZU01000001.1"/>
</dbReference>
<dbReference type="OrthoDB" id="4212782at2"/>
<evidence type="ECO:0000313" key="3">
    <source>
        <dbReference type="Proteomes" id="UP000231742"/>
    </source>
</evidence>
<keyword evidence="2" id="KW-0378">Hydrolase</keyword>
<keyword evidence="2" id="KW-0540">Nuclease</keyword>
<dbReference type="AlphaFoldDB" id="A0A2M9D8T3"/>
<name>A0A2M9D8T3_9MICO</name>
<comment type="caution">
    <text evidence="2">The sequence shown here is derived from an EMBL/GenBank/DDBJ whole genome shotgun (WGS) entry which is preliminary data.</text>
</comment>
<evidence type="ECO:0000259" key="1">
    <source>
        <dbReference type="Pfam" id="PF04471"/>
    </source>
</evidence>
<protein>
    <submittedName>
        <fullName evidence="2">Restriction endonuclease</fullName>
    </submittedName>
</protein>
<dbReference type="InterPro" id="IPR011335">
    <property type="entry name" value="Restrct_endonuc-II-like"/>
</dbReference>
<dbReference type="InterPro" id="IPR011856">
    <property type="entry name" value="tRNA_endonuc-like_dom_sf"/>
</dbReference>
<accession>A0A2M9D8T3</accession>
<dbReference type="InterPro" id="IPR007560">
    <property type="entry name" value="Restrct_endonuc_IV_Mrr"/>
</dbReference>
<dbReference type="Pfam" id="PF04471">
    <property type="entry name" value="Mrr_cat"/>
    <property type="match status" value="1"/>
</dbReference>
<dbReference type="Proteomes" id="UP000231742">
    <property type="component" value="Unassembled WGS sequence"/>
</dbReference>
<proteinExistence type="predicted"/>
<dbReference type="GO" id="GO:0009307">
    <property type="term" value="P:DNA restriction-modification system"/>
    <property type="evidence" value="ECO:0007669"/>
    <property type="project" value="InterPro"/>
</dbReference>
<organism evidence="2 3">
    <name type="scientific">Salinibacterium amurskyense</name>
    <dbReference type="NCBI Taxonomy" id="205941"/>
    <lineage>
        <taxon>Bacteria</taxon>
        <taxon>Bacillati</taxon>
        <taxon>Actinomycetota</taxon>
        <taxon>Actinomycetes</taxon>
        <taxon>Micrococcales</taxon>
        <taxon>Microbacteriaceae</taxon>
        <taxon>Salinibacterium</taxon>
    </lineage>
</organism>
<feature type="domain" description="Restriction endonuclease type IV Mrr" evidence="1">
    <location>
        <begin position="338"/>
        <end position="431"/>
    </location>
</feature>
<keyword evidence="2" id="KW-0255">Endonuclease</keyword>
<dbReference type="Gene3D" id="3.40.1350.10">
    <property type="match status" value="1"/>
</dbReference>
<keyword evidence="3" id="KW-1185">Reference proteome</keyword>
<dbReference type="GO" id="GO:0004519">
    <property type="term" value="F:endonuclease activity"/>
    <property type="evidence" value="ECO:0007669"/>
    <property type="project" value="UniProtKB-KW"/>
</dbReference>
<dbReference type="EMBL" id="PGFH01000001">
    <property type="protein sequence ID" value="PJJ82062.1"/>
    <property type="molecule type" value="Genomic_DNA"/>
</dbReference>
<dbReference type="GO" id="GO:0003677">
    <property type="term" value="F:DNA binding"/>
    <property type="evidence" value="ECO:0007669"/>
    <property type="project" value="InterPro"/>
</dbReference>